<protein>
    <submittedName>
        <fullName evidence="8">Putative Site-specific recombinase XerD</fullName>
    </submittedName>
</protein>
<evidence type="ECO:0000256" key="5">
    <source>
        <dbReference type="SAM" id="MobiDB-lite"/>
    </source>
</evidence>
<dbReference type="PROSITE" id="PS51900">
    <property type="entry name" value="CB"/>
    <property type="match status" value="1"/>
</dbReference>
<accession>A0A0S4UE91</accession>
<feature type="domain" description="Core-binding (CB)" evidence="7">
    <location>
        <begin position="118"/>
        <end position="216"/>
    </location>
</feature>
<dbReference type="PANTHER" id="PTHR30349">
    <property type="entry name" value="PHAGE INTEGRASE-RELATED"/>
    <property type="match status" value="1"/>
</dbReference>
<evidence type="ECO:0000256" key="2">
    <source>
        <dbReference type="ARBA" id="ARBA00023125"/>
    </source>
</evidence>
<dbReference type="PANTHER" id="PTHR30349:SF91">
    <property type="entry name" value="INTA PROTEIN"/>
    <property type="match status" value="1"/>
</dbReference>
<dbReference type="InterPro" id="IPR010998">
    <property type="entry name" value="Integrase_recombinase_N"/>
</dbReference>
<dbReference type="InterPro" id="IPR004107">
    <property type="entry name" value="Integrase_SAM-like_N"/>
</dbReference>
<dbReference type="Gene3D" id="1.10.443.10">
    <property type="entry name" value="Intergrase catalytic core"/>
    <property type="match status" value="1"/>
</dbReference>
<keyword evidence="3" id="KW-0233">DNA recombination</keyword>
<keyword evidence="2 4" id="KW-0238">DNA-binding</keyword>
<evidence type="ECO:0000256" key="1">
    <source>
        <dbReference type="ARBA" id="ARBA00022908"/>
    </source>
</evidence>
<dbReference type="SUPFAM" id="SSF56349">
    <property type="entry name" value="DNA breaking-rejoining enzymes"/>
    <property type="match status" value="1"/>
</dbReference>
<dbReference type="GO" id="GO:0003677">
    <property type="term" value="F:DNA binding"/>
    <property type="evidence" value="ECO:0007669"/>
    <property type="project" value="UniProtKB-UniRule"/>
</dbReference>
<proteinExistence type="predicted"/>
<dbReference type="Pfam" id="PF14659">
    <property type="entry name" value="Phage_int_SAM_3"/>
    <property type="match status" value="1"/>
</dbReference>
<organism evidence="8">
    <name type="scientific">Ralstonia solanacearum</name>
    <name type="common">Pseudomonas solanacearum</name>
    <dbReference type="NCBI Taxonomy" id="305"/>
    <lineage>
        <taxon>Bacteria</taxon>
        <taxon>Pseudomonadati</taxon>
        <taxon>Pseudomonadota</taxon>
        <taxon>Betaproteobacteria</taxon>
        <taxon>Burkholderiales</taxon>
        <taxon>Burkholderiaceae</taxon>
        <taxon>Ralstonia</taxon>
        <taxon>Ralstonia solanacearum species complex</taxon>
    </lineage>
</organism>
<dbReference type="InterPro" id="IPR044068">
    <property type="entry name" value="CB"/>
</dbReference>
<dbReference type="InterPro" id="IPR002104">
    <property type="entry name" value="Integrase_catalytic"/>
</dbReference>
<feature type="domain" description="Tyr recombinase" evidence="6">
    <location>
        <begin position="247"/>
        <end position="467"/>
    </location>
</feature>
<evidence type="ECO:0000313" key="8">
    <source>
        <dbReference type="EMBL" id="CUV20551.1"/>
    </source>
</evidence>
<dbReference type="Pfam" id="PF00589">
    <property type="entry name" value="Phage_integrase"/>
    <property type="match status" value="1"/>
</dbReference>
<dbReference type="InterPro" id="IPR013762">
    <property type="entry name" value="Integrase-like_cat_sf"/>
</dbReference>
<dbReference type="AlphaFoldDB" id="A0A0S4UE91"/>
<keyword evidence="1" id="KW-0229">DNA integration</keyword>
<name>A0A0S4UE91_RALSL</name>
<dbReference type="PROSITE" id="PS51898">
    <property type="entry name" value="TYR_RECOMBINASE"/>
    <property type="match status" value="1"/>
</dbReference>
<dbReference type="CDD" id="cd01189">
    <property type="entry name" value="INT_ICEBs1_C_like"/>
    <property type="match status" value="1"/>
</dbReference>
<dbReference type="InterPro" id="IPR011010">
    <property type="entry name" value="DNA_brk_join_enz"/>
</dbReference>
<evidence type="ECO:0000256" key="3">
    <source>
        <dbReference type="ARBA" id="ARBA00023172"/>
    </source>
</evidence>
<dbReference type="InterPro" id="IPR050090">
    <property type="entry name" value="Tyrosine_recombinase_XerCD"/>
</dbReference>
<dbReference type="Gene3D" id="1.10.150.130">
    <property type="match status" value="1"/>
</dbReference>
<dbReference type="GO" id="GO:0015074">
    <property type="term" value="P:DNA integration"/>
    <property type="evidence" value="ECO:0007669"/>
    <property type="project" value="UniProtKB-KW"/>
</dbReference>
<feature type="region of interest" description="Disordered" evidence="5">
    <location>
        <begin position="223"/>
        <end position="248"/>
    </location>
</feature>
<sequence length="477" mass="52947">MRSARVQCHKGNRTRRHKAVEILLPRTSGIAQLPHQSSETGRGRTRGRKMSKGSIIKRTGKDGAVSWLLKYDAERDALSGKRQQRYKTVRGTKAAAEKELRRLLAEVDNGTHVGPVRTTVAQWVETWLSTLEVLEKVSVRTREGYSGWLRLHVVPTLGNVELQKLTAAQIDALYAKLLTSGSRSSASKKAEQASGLSPQTVLHVHRALFSCLKAAVKKRLIARNPAEDAESPKPKRTRNHASSEDGGNVKALDREQCATLLDAFRDKPLYCLVALGLATGLRRGEMLALRWSAIDLDKKTLRVDRAVENSRTLGVRIKADAKNESSRRTIRIDDGLCDLLRAHRKSQKELALKLGVRYPADCLVYPCVVKRPKGKQPAGGLVARDVDFGRPWDPEAVTKEYRRVVVRAGFPDLRLHDLRHTHATLLLLEGVPVHSVAQRLGHSTPVITMTVYGHVIQRAEDQAAQVSGDLLKAAMRL</sequence>
<feature type="region of interest" description="Disordered" evidence="5">
    <location>
        <begin position="33"/>
        <end position="53"/>
    </location>
</feature>
<evidence type="ECO:0000256" key="4">
    <source>
        <dbReference type="PROSITE-ProRule" id="PRU01248"/>
    </source>
</evidence>
<evidence type="ECO:0000259" key="7">
    <source>
        <dbReference type="PROSITE" id="PS51900"/>
    </source>
</evidence>
<dbReference type="GO" id="GO:0006310">
    <property type="term" value="P:DNA recombination"/>
    <property type="evidence" value="ECO:0007669"/>
    <property type="project" value="UniProtKB-KW"/>
</dbReference>
<gene>
    <name evidence="8" type="ORF">PSS4_v1_1560072</name>
</gene>
<dbReference type="EMBL" id="LN899821">
    <property type="protein sequence ID" value="CUV20551.1"/>
    <property type="molecule type" value="Genomic_DNA"/>
</dbReference>
<reference evidence="8" key="1">
    <citation type="submission" date="2015-10" db="EMBL/GenBank/DDBJ databases">
        <authorList>
            <person name="Gilbert D.G."/>
        </authorList>
    </citation>
    <scope>NUCLEOTIDE SEQUENCE</scope>
    <source>
        <strain evidence="8">Phyl III-seqv23</strain>
    </source>
</reference>
<evidence type="ECO:0000259" key="6">
    <source>
        <dbReference type="PROSITE" id="PS51898"/>
    </source>
</evidence>